<sequence>MNTVFSNIAQAKITDHSLNKVWMDLFKSADEVMMATGYVSNDAIKELHKIIEHNSKLKKLDLLVGMHYLEGFTRPQYDSLCELNQFLYEEKRGSVFISPFVKFHGKMYSFKNGKQIDGLIGSANLTCFWDSTERTYETMLHLSGSRALSLQTDIQSTINKLGKSISEVETPNKFKEHNSHLENCLGVSKVNATDVAQLFLQTSIYQFHIQAKTEKSSNLNVFFGKGRKDQRGFIKPRPWYEVELIISKDITQQQGYPYHKSFTVITDDGWKFKCKTSGDYSKNFRSEYDLKTLGKWIKGRLESANCLKTGEMITEETLRKYGNDHFEFRSTDNPDIWLLSFRGKD</sequence>
<dbReference type="Pfam" id="PF20731">
    <property type="entry name" value="RE_NgoFVII_C"/>
    <property type="match status" value="1"/>
</dbReference>
<organism evidence="3 4">
    <name type="scientific">[Pasteurella] mairii</name>
    <dbReference type="NCBI Taxonomy" id="757"/>
    <lineage>
        <taxon>Bacteria</taxon>
        <taxon>Pseudomonadati</taxon>
        <taxon>Pseudomonadota</taxon>
        <taxon>Gammaproteobacteria</taxon>
        <taxon>Pasteurellales</taxon>
        <taxon>Pasteurellaceae</taxon>
    </lineage>
</organism>
<keyword evidence="4" id="KW-1185">Reference proteome</keyword>
<evidence type="ECO:0000259" key="1">
    <source>
        <dbReference type="Pfam" id="PF09565"/>
    </source>
</evidence>
<dbReference type="Pfam" id="PF09565">
    <property type="entry name" value="RE_NgoFVII"/>
    <property type="match status" value="1"/>
</dbReference>
<protein>
    <submittedName>
        <fullName evidence="3">NgoFVII restriction endonuclease</fullName>
    </submittedName>
</protein>
<dbReference type="InterPro" id="IPR048923">
    <property type="entry name" value="RE_NgoFVII_C"/>
</dbReference>
<keyword evidence="3" id="KW-0540">Nuclease</keyword>
<accession>A0A379B7Q0</accession>
<dbReference type="InterPro" id="IPR019065">
    <property type="entry name" value="RE_NgoFVII_N"/>
</dbReference>
<dbReference type="EMBL" id="UGSS01000002">
    <property type="protein sequence ID" value="SUB34100.1"/>
    <property type="molecule type" value="Genomic_DNA"/>
</dbReference>
<dbReference type="AlphaFoldDB" id="A0A379B7Q0"/>
<keyword evidence="3" id="KW-0255">Endonuclease</keyword>
<dbReference type="OrthoDB" id="4404208at2"/>
<feature type="domain" description="Restriction endonuclease type II NgoFVII C-terminal B3-like DNA-binding" evidence="2">
    <location>
        <begin position="201"/>
        <end position="332"/>
    </location>
</feature>
<evidence type="ECO:0000313" key="4">
    <source>
        <dbReference type="Proteomes" id="UP000254280"/>
    </source>
</evidence>
<keyword evidence="3" id="KW-0378">Hydrolase</keyword>
<dbReference type="Gene3D" id="3.30.870.10">
    <property type="entry name" value="Endonuclease Chain A"/>
    <property type="match status" value="1"/>
</dbReference>
<evidence type="ECO:0000259" key="2">
    <source>
        <dbReference type="Pfam" id="PF20731"/>
    </source>
</evidence>
<reference evidence="3 4" key="1">
    <citation type="submission" date="2018-06" db="EMBL/GenBank/DDBJ databases">
        <authorList>
            <consortium name="Pathogen Informatics"/>
            <person name="Doyle S."/>
        </authorList>
    </citation>
    <scope>NUCLEOTIDE SEQUENCE [LARGE SCALE GENOMIC DNA]</scope>
    <source>
        <strain evidence="3 4">NCTC10699</strain>
    </source>
</reference>
<gene>
    <name evidence="3" type="ORF">NCTC10699_01751</name>
</gene>
<dbReference type="Proteomes" id="UP000254280">
    <property type="component" value="Unassembled WGS sequence"/>
</dbReference>
<dbReference type="REBASE" id="403051">
    <property type="entry name" value="Pma10699ORF1752P"/>
</dbReference>
<dbReference type="GO" id="GO:0004519">
    <property type="term" value="F:endonuclease activity"/>
    <property type="evidence" value="ECO:0007669"/>
    <property type="project" value="UniProtKB-KW"/>
</dbReference>
<proteinExistence type="predicted"/>
<feature type="domain" description="Restriction endonuclease type II NgoFVII N-terminal" evidence="1">
    <location>
        <begin position="17"/>
        <end position="169"/>
    </location>
</feature>
<name>A0A379B7Q0_9PAST</name>
<evidence type="ECO:0000313" key="3">
    <source>
        <dbReference type="EMBL" id="SUB34100.1"/>
    </source>
</evidence>